<dbReference type="EMBL" id="MPBG01000012">
    <property type="protein sequence ID" value="RMI87684.1"/>
    <property type="molecule type" value="Genomic_DNA"/>
</dbReference>
<evidence type="ECO:0000313" key="5">
    <source>
        <dbReference type="Proteomes" id="UP000283896"/>
    </source>
</evidence>
<evidence type="ECO:0000313" key="2">
    <source>
        <dbReference type="EMBL" id="RMI87684.1"/>
    </source>
</evidence>
<proteinExistence type="predicted"/>
<dbReference type="EMBL" id="MPBG01000003">
    <property type="protein sequence ID" value="RMI88874.1"/>
    <property type="molecule type" value="Genomic_DNA"/>
</dbReference>
<reference evidence="5" key="1">
    <citation type="submission" date="2016-11" db="EMBL/GenBank/DDBJ databases">
        <title>Genome sequence of Candidatus Phytoplasma solani strain SA-1.</title>
        <authorList>
            <person name="Haryono M."/>
            <person name="Samarzija I."/>
            <person name="Seruga Music M."/>
            <person name="Hogenhout S."/>
            <person name="Kuo C.-H."/>
        </authorList>
    </citation>
    <scope>NUCLEOTIDE SEQUENCE [LARGE SCALE GENOMIC DNA]</scope>
    <source>
        <strain evidence="5">SA-1</strain>
    </source>
</reference>
<feature type="transmembrane region" description="Helical" evidence="1">
    <location>
        <begin position="7"/>
        <end position="25"/>
    </location>
</feature>
<keyword evidence="1" id="KW-1133">Transmembrane helix</keyword>
<evidence type="ECO:0000256" key="1">
    <source>
        <dbReference type="SAM" id="Phobius"/>
    </source>
</evidence>
<keyword evidence="1" id="KW-0472">Membrane</keyword>
<keyword evidence="5" id="KW-1185">Reference proteome</keyword>
<dbReference type="Proteomes" id="UP000283896">
    <property type="component" value="Unassembled WGS sequence"/>
</dbReference>
<name>A0A421NUU4_9MOLU</name>
<gene>
    <name evidence="4" type="ORF">PSSA1_v1c3010</name>
    <name evidence="3" type="ORF">PSSA1_v1c5960</name>
    <name evidence="2" type="ORF">PSSA1_v1c6340</name>
</gene>
<dbReference type="AlphaFoldDB" id="A0A421NUU4"/>
<dbReference type="EMBL" id="MPBG01000010">
    <property type="protein sequence ID" value="RMI87761.1"/>
    <property type="molecule type" value="Genomic_DNA"/>
</dbReference>
<evidence type="ECO:0000313" key="3">
    <source>
        <dbReference type="EMBL" id="RMI87761.1"/>
    </source>
</evidence>
<evidence type="ECO:0000313" key="4">
    <source>
        <dbReference type="EMBL" id="RMI88874.1"/>
    </source>
</evidence>
<protein>
    <submittedName>
        <fullName evidence="2">Uncharacterized protein</fullName>
    </submittedName>
</protein>
<comment type="caution">
    <text evidence="2">The sequence shown here is derived from an EMBL/GenBank/DDBJ whole genome shotgun (WGS) entry which is preliminary data.</text>
</comment>
<accession>A0A421NUU4</accession>
<sequence length="30" mass="3256">MTFKEITACVAVVAGFIGLAVWQGFAKLHF</sequence>
<organism evidence="2 5">
    <name type="scientific">Candidatus Phytoplasma solani</name>
    <dbReference type="NCBI Taxonomy" id="69896"/>
    <lineage>
        <taxon>Bacteria</taxon>
        <taxon>Bacillati</taxon>
        <taxon>Mycoplasmatota</taxon>
        <taxon>Mollicutes</taxon>
        <taxon>Acholeplasmatales</taxon>
        <taxon>Acholeplasmataceae</taxon>
        <taxon>Candidatus Phytoplasma</taxon>
        <taxon>16SrXII (Stolbur group)</taxon>
    </lineage>
</organism>
<reference evidence="2" key="2">
    <citation type="journal article" date="2019" name="Syst. Appl. Microbiol.">
        <title>The genome of 'Candidatus Phytoplasma solani' strain SA-1 is highly dynamic and prone to adopting foreign sequences.</title>
        <authorList>
            <person name="Music M.S."/>
            <person name="Samarzija I."/>
            <person name="Hogenhout S.A."/>
            <person name="Haryono M."/>
            <person name="Cho S.T."/>
            <person name="Kuo C.H."/>
        </authorList>
    </citation>
    <scope>NUCLEOTIDE SEQUENCE</scope>
    <source>
        <strain evidence="2">SA-1</strain>
    </source>
</reference>
<keyword evidence="1" id="KW-0812">Transmembrane</keyword>